<dbReference type="GO" id="GO:0006508">
    <property type="term" value="P:proteolysis"/>
    <property type="evidence" value="ECO:0007669"/>
    <property type="project" value="UniProtKB-KW"/>
</dbReference>
<organism evidence="2">
    <name type="scientific">human gut metagenome</name>
    <dbReference type="NCBI Taxonomy" id="408170"/>
    <lineage>
        <taxon>unclassified sequences</taxon>
        <taxon>metagenomes</taxon>
        <taxon>organismal metagenomes</taxon>
    </lineage>
</organism>
<dbReference type="GO" id="GO:0004175">
    <property type="term" value="F:endopeptidase activity"/>
    <property type="evidence" value="ECO:0007669"/>
    <property type="project" value="TreeGrafter"/>
</dbReference>
<gene>
    <name evidence="2" type="ORF">Q604_UNBC01758G0001</name>
</gene>
<feature type="non-terminal residue" evidence="2">
    <location>
        <position position="1"/>
    </location>
</feature>
<dbReference type="CDD" id="cd06782">
    <property type="entry name" value="cpPDZ_CPP-like"/>
    <property type="match status" value="1"/>
</dbReference>
<dbReference type="Gene3D" id="3.90.226.10">
    <property type="entry name" value="2-enoyl-CoA Hydratase, Chain A, domain 1"/>
    <property type="match status" value="1"/>
</dbReference>
<reference evidence="2" key="1">
    <citation type="submission" date="2013-12" db="EMBL/GenBank/DDBJ databases">
        <title>A Varibaculum cambriense genome reconstructed from a premature infant gut community with otherwise low bacterial novelty that shifts toward anaerobic metabolism during the third week of life.</title>
        <authorList>
            <person name="Brown C.T."/>
            <person name="Sharon I."/>
            <person name="Thomas B.C."/>
            <person name="Castelle C.J."/>
            <person name="Morowitz M.J."/>
            <person name="Banfield J.F."/>
        </authorList>
    </citation>
    <scope>NUCLEOTIDE SEQUENCE</scope>
</reference>
<dbReference type="InterPro" id="IPR041489">
    <property type="entry name" value="PDZ_6"/>
</dbReference>
<dbReference type="Gene3D" id="2.30.42.10">
    <property type="match status" value="1"/>
</dbReference>
<comment type="caution">
    <text evidence="2">The sequence shown here is derived from an EMBL/GenBank/DDBJ whole genome shotgun (WGS) entry which is preliminary data.</text>
</comment>
<accession>W1YPG6</accession>
<dbReference type="SUPFAM" id="SSF50156">
    <property type="entry name" value="PDZ domain-like"/>
    <property type="match status" value="1"/>
</dbReference>
<sequence>PAFKAGIKPGDHIIAIDGQSTSDITVEDASSRIRGEAGTVVALDIERNGETLHFDITRESIVLPTVKSKMLTSTVGYIRISQFAENTA</sequence>
<dbReference type="GO" id="GO:0007165">
    <property type="term" value="P:signal transduction"/>
    <property type="evidence" value="ECO:0007669"/>
    <property type="project" value="TreeGrafter"/>
</dbReference>
<evidence type="ECO:0000259" key="1">
    <source>
        <dbReference type="PROSITE" id="PS50106"/>
    </source>
</evidence>
<dbReference type="PANTHER" id="PTHR32060:SF30">
    <property type="entry name" value="CARBOXY-TERMINAL PROCESSING PROTEASE CTPA"/>
    <property type="match status" value="1"/>
</dbReference>
<protein>
    <submittedName>
        <fullName evidence="2">Carboxyl-terminal protease</fullName>
    </submittedName>
</protein>
<dbReference type="InterPro" id="IPR036034">
    <property type="entry name" value="PDZ_sf"/>
</dbReference>
<dbReference type="InterPro" id="IPR001478">
    <property type="entry name" value="PDZ"/>
</dbReference>
<proteinExistence type="predicted"/>
<dbReference type="Pfam" id="PF17820">
    <property type="entry name" value="PDZ_6"/>
    <property type="match status" value="1"/>
</dbReference>
<evidence type="ECO:0000313" key="2">
    <source>
        <dbReference type="EMBL" id="ETJ44211.1"/>
    </source>
</evidence>
<name>W1YPG6_9ZZZZ</name>
<dbReference type="EMBL" id="AZMM01001758">
    <property type="protein sequence ID" value="ETJ44211.1"/>
    <property type="molecule type" value="Genomic_DNA"/>
</dbReference>
<dbReference type="AlphaFoldDB" id="W1YPG6"/>
<keyword evidence="2" id="KW-0378">Hydrolase</keyword>
<dbReference type="PANTHER" id="PTHR32060">
    <property type="entry name" value="TAIL-SPECIFIC PROTEASE"/>
    <property type="match status" value="1"/>
</dbReference>
<dbReference type="GO" id="GO:0030288">
    <property type="term" value="C:outer membrane-bounded periplasmic space"/>
    <property type="evidence" value="ECO:0007669"/>
    <property type="project" value="TreeGrafter"/>
</dbReference>
<keyword evidence="2" id="KW-0645">Protease</keyword>
<feature type="domain" description="PDZ" evidence="1">
    <location>
        <begin position="1"/>
        <end position="40"/>
    </location>
</feature>
<dbReference type="PROSITE" id="PS50106">
    <property type="entry name" value="PDZ"/>
    <property type="match status" value="1"/>
</dbReference>